<accession>A0AAV0W7S8</accession>
<evidence type="ECO:0000313" key="1">
    <source>
        <dbReference type="EMBL" id="CAI6351812.1"/>
    </source>
</evidence>
<reference evidence="1 2" key="1">
    <citation type="submission" date="2023-01" db="EMBL/GenBank/DDBJ databases">
        <authorList>
            <person name="Whitehead M."/>
        </authorList>
    </citation>
    <scope>NUCLEOTIDE SEQUENCE [LARGE SCALE GENOMIC DNA]</scope>
</reference>
<protein>
    <submittedName>
        <fullName evidence="1">Uncharacterized protein</fullName>
    </submittedName>
</protein>
<keyword evidence="2" id="KW-1185">Reference proteome</keyword>
<dbReference type="EMBL" id="CARXXK010000001">
    <property type="protein sequence ID" value="CAI6351812.1"/>
    <property type="molecule type" value="Genomic_DNA"/>
</dbReference>
<gene>
    <name evidence="1" type="ORF">MEUPH1_LOCUS8125</name>
</gene>
<dbReference type="AlphaFoldDB" id="A0AAV0W7S8"/>
<proteinExistence type="predicted"/>
<evidence type="ECO:0000313" key="2">
    <source>
        <dbReference type="Proteomes" id="UP001160148"/>
    </source>
</evidence>
<comment type="caution">
    <text evidence="1">The sequence shown here is derived from an EMBL/GenBank/DDBJ whole genome shotgun (WGS) entry which is preliminary data.</text>
</comment>
<name>A0AAV0W7S8_9HEMI</name>
<dbReference type="Proteomes" id="UP001160148">
    <property type="component" value="Unassembled WGS sequence"/>
</dbReference>
<organism evidence="1 2">
    <name type="scientific">Macrosiphum euphorbiae</name>
    <name type="common">potato aphid</name>
    <dbReference type="NCBI Taxonomy" id="13131"/>
    <lineage>
        <taxon>Eukaryota</taxon>
        <taxon>Metazoa</taxon>
        <taxon>Ecdysozoa</taxon>
        <taxon>Arthropoda</taxon>
        <taxon>Hexapoda</taxon>
        <taxon>Insecta</taxon>
        <taxon>Pterygota</taxon>
        <taxon>Neoptera</taxon>
        <taxon>Paraneoptera</taxon>
        <taxon>Hemiptera</taxon>
        <taxon>Sternorrhyncha</taxon>
        <taxon>Aphidomorpha</taxon>
        <taxon>Aphidoidea</taxon>
        <taxon>Aphididae</taxon>
        <taxon>Macrosiphini</taxon>
        <taxon>Macrosiphum</taxon>
    </lineage>
</organism>
<sequence length="104" mass="12189">MPCIFENTKFKLSQNKGPVAEKINNKLKNVLEKNTRLKSMFRISNILNGNNLGDDFPNITPGEVTKFKYEKYTSCDVERSFSKYKNVLKSNRRSFTFENLKHYV</sequence>